<evidence type="ECO:0000313" key="2">
    <source>
        <dbReference type="EMBL" id="SMX54701.1"/>
    </source>
</evidence>
<dbReference type="InterPro" id="IPR051918">
    <property type="entry name" value="STPP_CPPED1"/>
</dbReference>
<gene>
    <name evidence="2" type="ORF">CFX1CAM_1636</name>
</gene>
<evidence type="ECO:0000259" key="1">
    <source>
        <dbReference type="Pfam" id="PF00149"/>
    </source>
</evidence>
<dbReference type="Proteomes" id="UP000195514">
    <property type="component" value="Chromosome I"/>
</dbReference>
<proteinExistence type="predicted"/>
<organism evidence="2 3">
    <name type="scientific">Candidatus Brevifilum fermentans</name>
    <dbReference type="NCBI Taxonomy" id="1986204"/>
    <lineage>
        <taxon>Bacteria</taxon>
        <taxon>Bacillati</taxon>
        <taxon>Chloroflexota</taxon>
        <taxon>Anaerolineae</taxon>
        <taxon>Anaerolineales</taxon>
        <taxon>Anaerolineaceae</taxon>
        <taxon>Candidatus Brevifilum</taxon>
    </lineage>
</organism>
<dbReference type="NCBIfam" id="NF033679">
    <property type="entry name" value="DNRLRE_dom"/>
    <property type="match status" value="2"/>
</dbReference>
<dbReference type="KEGG" id="abat:CFX1CAM_1636"/>
<keyword evidence="3" id="KW-1185">Reference proteome</keyword>
<dbReference type="SUPFAM" id="SSF56300">
    <property type="entry name" value="Metallo-dependent phosphatases"/>
    <property type="match status" value="2"/>
</dbReference>
<dbReference type="PANTHER" id="PTHR43143">
    <property type="entry name" value="METALLOPHOSPHOESTERASE, CALCINEURIN SUPERFAMILY"/>
    <property type="match status" value="1"/>
</dbReference>
<sequence length="1650" mass="177607">MNAKKGSQFLNLFVVVLFLLGTALSGFVRVMAEPASAPAEGLVESAVAQTSTTVTIPTSADTYMSTNAKTANYGKSDPILMTRDSNTRGALFKFELDDIPEGANITGAKLVMYITDKDTKSKNTHDPLYLYNMRRDWVEGTGTGSGTANGATWNTYDGTTSHTWGTEGAASTMLDRYDTNLWTAVWNTFQTTGTVEIPLNEQGIAVVQGWLDGTLPNYGIIMQNYSQQANFDFKFTSKEGANQGENRLKLVVTYEEAPPGPMITTSVSSLQPFASKPGTPSDPQSYTVTGANLTEEIAVNAPEGFELAAAAGGPYASSLSLPLTGGTVYVRLHSATQGNFGGNITHSSAGAQQKDVAVDGMTTQQVCYTDVEFVAVADTYIGVKDTSTDMEKNYGGQADMRISRTTSPNVRRRGGLLRFKLDGEGGIPAGAIIEKASLFLSVKTVGTANNQADHPLYIYEMLRAWVEGTGSATTPPDGATWETYQGFSNSTEKEAVRWQTNGAVGANDRGTVNLWTATSIAFNSTGNTTTLLNEAGIAVVQGWVNDPNTNFGVTLQNYHDSANFDVTFHAKEATTAANRPKLIVDYCIGAGNEAPNPPVLVRPDAGAVNVTIPPTLEVTVSDPDGDAMSVSFYGRAVNGSVPAEDFLFIAVPDTQKLARHNPDIMKNQFQWIASRYTTPGAGEPELVFVTSLGDIVDQASAVTEWQVADESYGYLDTAGTPYSVAPGNHDTGTLYSTYFGSSRFTGKPWYGGYYTSGTDNYNNYSLFSAGGMDFILINLQYNPGAGALSWADGLLKTYSDRRAIVEQHDILHYDNNWVNQTTYDALKGNPNLFLMLCGHMHSGDDGSAYRRETRTGMQDVHILMTNYQDRPTWDYLRLLTFKPGDDEIYAQVFSPHSPGGYLTSASNYEQFTMSYEMDGSSASSFKLIGTQQNVASGGNASVIWSGLKEGTEYEWYVDITDGSKTTTGPTWNFSTSGEEPPIEIKSVAVAGIDAPVALATPDTTADVPVGSKYTAGTVTWDPAHASFAYSTIYTASVTLTAAQGYYFSASPSGTVNGNLATSVARHSDTSLTVSYTFPSTSAEPGESTGQITFGMDMHQSTSNFSAFLTCVKNDGVTPDVVAQGGDFNNYQTSGTAYNSSVIDPVVEAVFPGVDKIYTQGNNDSFSLVGTGNFKVTGVVYEKDDYIIYGINEYDFPLSSISSNGGGTAVKNAAAAQTISDLQTFLTSKKGAGKVIFILSHVPLHQARNDNPYGYAMASMLNNVIDGDLDVVFLWGHNHTQDPTQNYKNRNEQVTFNDNGTGRTLNIKFIYAAAGYVNGSSTNSNVIDSGTVATVTDTEIILTRYRRSNCNKTETLTATRYSSPTINVTKVIITGIDTPVALATPDITANVAATPTAGITSPTAAVTWDPAHASFDYSTVYTASLTLTAAQGYAFTSATSATVNGEPATSVTLNQNGTLTVTYEFPETEDEPSNTHVIDLKAGWNLVSFNLIPDDDSIEVILADIIDDVLLVYAWDATKSDSWMRYVPLAGFGNTLAKLNNEMGFWINMAKDETLTITGTPPTATDIKLYKGWNLIGYPARNDVAIPGALTAIDEKYDLILAYKAFDTDDPWKLYDPSAPGYANDLTTMAPGWGYWIHFTETTAFDWSIPF</sequence>
<dbReference type="InterPro" id="IPR029052">
    <property type="entry name" value="Metallo-depent_PP-like"/>
</dbReference>
<reference evidence="3" key="1">
    <citation type="submission" date="2017-05" db="EMBL/GenBank/DDBJ databases">
        <authorList>
            <person name="Kirkegaard R."/>
            <person name="Mcilroy J S."/>
        </authorList>
    </citation>
    <scope>NUCLEOTIDE SEQUENCE [LARGE SCALE GENOMIC DNA]</scope>
</reference>
<dbReference type="GO" id="GO:0016787">
    <property type="term" value="F:hydrolase activity"/>
    <property type="evidence" value="ECO:0007669"/>
    <property type="project" value="InterPro"/>
</dbReference>
<accession>A0A1Y6K4U5</accession>
<dbReference type="InterPro" id="IPR004843">
    <property type="entry name" value="Calcineurin-like_PHP"/>
</dbReference>
<name>A0A1Y6K4U5_9CHLR</name>
<protein>
    <recommendedName>
        <fullName evidence="1">Calcineurin-like phosphoesterase domain-containing protein</fullName>
    </recommendedName>
</protein>
<dbReference type="Pfam" id="PF00149">
    <property type="entry name" value="Metallophos"/>
    <property type="match status" value="1"/>
</dbReference>
<dbReference type="RefSeq" id="WP_087862528.1">
    <property type="nucleotide sequence ID" value="NZ_LT859958.1"/>
</dbReference>
<dbReference type="OrthoDB" id="134663at2"/>
<dbReference type="PANTHER" id="PTHR43143:SF5">
    <property type="entry name" value="SECRETED PROTEIN"/>
    <property type="match status" value="1"/>
</dbReference>
<evidence type="ECO:0000313" key="3">
    <source>
        <dbReference type="Proteomes" id="UP000195514"/>
    </source>
</evidence>
<dbReference type="EMBL" id="LT859958">
    <property type="protein sequence ID" value="SMX54701.1"/>
    <property type="molecule type" value="Genomic_DNA"/>
</dbReference>
<dbReference type="Gene3D" id="3.60.21.10">
    <property type="match status" value="1"/>
</dbReference>
<feature type="domain" description="Calcineurin-like phosphoesterase" evidence="1">
    <location>
        <begin position="686"/>
        <end position="842"/>
    </location>
</feature>